<dbReference type="Proteomes" id="UP001497516">
    <property type="component" value="Chromosome 9"/>
</dbReference>
<evidence type="ECO:0000313" key="2">
    <source>
        <dbReference type="EMBL" id="CAL1411810.1"/>
    </source>
</evidence>
<evidence type="ECO:0000313" key="3">
    <source>
        <dbReference type="Proteomes" id="UP001497516"/>
    </source>
</evidence>
<keyword evidence="3" id="KW-1185">Reference proteome</keyword>
<sequence>MEKNLNENQQELAGLRFAGDMALLDNQIPFFILEWRFNYTVLLISVGFLYCMPRRRSVILQIGDQWVTADDLGAVHDGVDEFPWDGND</sequence>
<feature type="transmembrane region" description="Helical" evidence="1">
    <location>
        <begin position="35"/>
        <end position="52"/>
    </location>
</feature>
<proteinExistence type="predicted"/>
<name>A0AAV2GM62_9ROSI</name>
<keyword evidence="1" id="KW-0812">Transmembrane</keyword>
<accession>A0AAV2GM62</accession>
<keyword evidence="1" id="KW-0472">Membrane</keyword>
<protein>
    <submittedName>
        <fullName evidence="2">Uncharacterized protein</fullName>
    </submittedName>
</protein>
<keyword evidence="1" id="KW-1133">Transmembrane helix</keyword>
<dbReference type="EMBL" id="OZ034822">
    <property type="protein sequence ID" value="CAL1411810.1"/>
    <property type="molecule type" value="Genomic_DNA"/>
</dbReference>
<reference evidence="2 3" key="1">
    <citation type="submission" date="2024-04" db="EMBL/GenBank/DDBJ databases">
        <authorList>
            <person name="Fracassetti M."/>
        </authorList>
    </citation>
    <scope>NUCLEOTIDE SEQUENCE [LARGE SCALE GENOMIC DNA]</scope>
</reference>
<organism evidence="2 3">
    <name type="scientific">Linum trigynum</name>
    <dbReference type="NCBI Taxonomy" id="586398"/>
    <lineage>
        <taxon>Eukaryota</taxon>
        <taxon>Viridiplantae</taxon>
        <taxon>Streptophyta</taxon>
        <taxon>Embryophyta</taxon>
        <taxon>Tracheophyta</taxon>
        <taxon>Spermatophyta</taxon>
        <taxon>Magnoliopsida</taxon>
        <taxon>eudicotyledons</taxon>
        <taxon>Gunneridae</taxon>
        <taxon>Pentapetalae</taxon>
        <taxon>rosids</taxon>
        <taxon>fabids</taxon>
        <taxon>Malpighiales</taxon>
        <taxon>Linaceae</taxon>
        <taxon>Linum</taxon>
    </lineage>
</organism>
<dbReference type="AlphaFoldDB" id="A0AAV2GM62"/>
<evidence type="ECO:0000256" key="1">
    <source>
        <dbReference type="SAM" id="Phobius"/>
    </source>
</evidence>
<gene>
    <name evidence="2" type="ORF">LTRI10_LOCUS51145</name>
</gene>